<dbReference type="Pfam" id="PF19873">
    <property type="entry name" value="DUF6346"/>
    <property type="match status" value="1"/>
</dbReference>
<dbReference type="InterPro" id="IPR045927">
    <property type="entry name" value="DUF6346"/>
</dbReference>
<evidence type="ECO:0000256" key="1">
    <source>
        <dbReference type="SAM" id="Phobius"/>
    </source>
</evidence>
<proteinExistence type="predicted"/>
<organism evidence="2 3">
    <name type="scientific">Actinoplanes octamycinicus</name>
    <dbReference type="NCBI Taxonomy" id="135948"/>
    <lineage>
        <taxon>Bacteria</taxon>
        <taxon>Bacillati</taxon>
        <taxon>Actinomycetota</taxon>
        <taxon>Actinomycetes</taxon>
        <taxon>Micromonosporales</taxon>
        <taxon>Micromonosporaceae</taxon>
        <taxon>Actinoplanes</taxon>
    </lineage>
</organism>
<name>A0A7W7GUU2_9ACTN</name>
<dbReference type="AlphaFoldDB" id="A0A7W7GUU2"/>
<accession>A0A7W7GUU2</accession>
<keyword evidence="1" id="KW-0812">Transmembrane</keyword>
<keyword evidence="1" id="KW-1133">Transmembrane helix</keyword>
<protein>
    <submittedName>
        <fullName evidence="2">Uncharacterized protein</fullName>
    </submittedName>
</protein>
<keyword evidence="1" id="KW-0472">Membrane</keyword>
<dbReference type="RefSeq" id="WP_185039237.1">
    <property type="nucleotide sequence ID" value="NZ_BAABFG010000005.1"/>
</dbReference>
<dbReference type="EMBL" id="JACHNB010000001">
    <property type="protein sequence ID" value="MBB4738686.1"/>
    <property type="molecule type" value="Genomic_DNA"/>
</dbReference>
<comment type="caution">
    <text evidence="2">The sequence shown here is derived from an EMBL/GenBank/DDBJ whole genome shotgun (WGS) entry which is preliminary data.</text>
</comment>
<evidence type="ECO:0000313" key="3">
    <source>
        <dbReference type="Proteomes" id="UP000546162"/>
    </source>
</evidence>
<gene>
    <name evidence="2" type="ORF">BJY16_002145</name>
</gene>
<evidence type="ECO:0000313" key="2">
    <source>
        <dbReference type="EMBL" id="MBB4738686.1"/>
    </source>
</evidence>
<reference evidence="2 3" key="1">
    <citation type="submission" date="2020-08" db="EMBL/GenBank/DDBJ databases">
        <title>Sequencing the genomes of 1000 actinobacteria strains.</title>
        <authorList>
            <person name="Klenk H.-P."/>
        </authorList>
    </citation>
    <scope>NUCLEOTIDE SEQUENCE [LARGE SCALE GENOMIC DNA]</scope>
    <source>
        <strain evidence="2 3">DSM 45809</strain>
    </source>
</reference>
<dbReference type="Proteomes" id="UP000546162">
    <property type="component" value="Unassembled WGS sequence"/>
</dbReference>
<feature type="transmembrane region" description="Helical" evidence="1">
    <location>
        <begin position="165"/>
        <end position="188"/>
    </location>
</feature>
<feature type="transmembrane region" description="Helical" evidence="1">
    <location>
        <begin position="52"/>
        <end position="72"/>
    </location>
</feature>
<keyword evidence="3" id="KW-1185">Reference proteome</keyword>
<sequence length="200" mass="22133">MTEDRAAYRKRRLAELMAEAEARRAKSRAAREGGDRNGPVVEVRRGAWAGDLVVLVVLLFVLFVLLTTAMTVERFSGHDFAEARRTGDATVVSCARRGPVTFKGFGYYDACTVSVNWGWNGTRLTIDQPGFFKGEKPGDTFTIGENQSSRGTIGFSRPVVPSRGWVTAVAMVIACVALIPFFLLVLLLREWGRRLFGRRG</sequence>